<feature type="binding site" evidence="6">
    <location>
        <position position="178"/>
    </location>
    <ligand>
        <name>S-adenosyl-L-methionine</name>
        <dbReference type="ChEBI" id="CHEBI:59789"/>
    </ligand>
</feature>
<feature type="binding site" evidence="6">
    <location>
        <position position="160"/>
    </location>
    <ligand>
        <name>S-adenosyl-L-methionine</name>
        <dbReference type="ChEBI" id="CHEBI:59789"/>
    </ligand>
</feature>
<comment type="caution">
    <text evidence="8">The sequence shown here is derived from an EMBL/GenBank/DDBJ whole genome shotgun (WGS) entry which is preliminary data.</text>
</comment>
<keyword evidence="3 6" id="KW-0808">Transferase</keyword>
<dbReference type="PANTHER" id="PTHR22807:SF30">
    <property type="entry name" value="28S RRNA (CYTOSINE(4447)-C(5))-METHYLTRANSFERASE-RELATED"/>
    <property type="match status" value="1"/>
</dbReference>
<evidence type="ECO:0000313" key="8">
    <source>
        <dbReference type="EMBL" id="MCK0085318.1"/>
    </source>
</evidence>
<evidence type="ECO:0000259" key="7">
    <source>
        <dbReference type="PROSITE" id="PS51686"/>
    </source>
</evidence>
<evidence type="ECO:0000256" key="3">
    <source>
        <dbReference type="ARBA" id="ARBA00022679"/>
    </source>
</evidence>
<dbReference type="GO" id="GO:0001510">
    <property type="term" value="P:RNA methylation"/>
    <property type="evidence" value="ECO:0007669"/>
    <property type="project" value="InterPro"/>
</dbReference>
<keyword evidence="5 6" id="KW-0694">RNA-binding</keyword>
<dbReference type="Pfam" id="PF17126">
    <property type="entry name" value="RsmF_methylt_CI"/>
    <property type="match status" value="1"/>
</dbReference>
<proteinExistence type="inferred from homology"/>
<dbReference type="NCBIfam" id="TIGR00446">
    <property type="entry name" value="nop2p"/>
    <property type="match status" value="1"/>
</dbReference>
<dbReference type="Gene3D" id="3.40.50.150">
    <property type="entry name" value="Vaccinia Virus protein VP39"/>
    <property type="match status" value="1"/>
</dbReference>
<dbReference type="InterPro" id="IPR027391">
    <property type="entry name" value="Nol1_Nop2_Fmu_2"/>
</dbReference>
<dbReference type="InterPro" id="IPR029063">
    <property type="entry name" value="SAM-dependent_MTases_sf"/>
</dbReference>
<dbReference type="PRINTS" id="PR02008">
    <property type="entry name" value="RCMTFAMILY"/>
</dbReference>
<evidence type="ECO:0000256" key="5">
    <source>
        <dbReference type="ARBA" id="ARBA00022884"/>
    </source>
</evidence>
<sequence length="461" mass="52172">MELPLPFRERMKQMLGDEYGEFLESYDRERSQGLRLNLLKTGREEFLAKTSFMLEPIPWAESGFYYQPQDRPGRHPYHEAGVYYIQEPSAMAVVSFLDPQPGEKVLDLCAAPGGKTTQIASRLQGKGFLLSNEIHPARARILSQNVERMGVRNAVVTNEDSGRLAEYFPEFFDRIAVDAPCSGEGMFRKDEEAVREWSTENVEHCALRQQEILANAARMLKAGGRLVYSTCTFAPQENEMAVETFIAGHPEFTIEETPVYEGLSSGVREWGNGSAAGIENTVRIWPHRTRGEGHFIAVLRKDGADREHKRNYPAYFLDRKALKDYYDFCNQYLTEPNEWTEQETFILFGEQLYRIPGEMPGIDRLRIVRPGLHLGSFKKNRFEPSHALALALRKGDAAGYRDYPAVSREADAYLRGETITDTAGGDGQKGWTLMTVDGYSCGWAKLAGGVLKNHYPKGLRK</sequence>
<dbReference type="InterPro" id="IPR031341">
    <property type="entry name" value="Methyltr_RsmF_N"/>
</dbReference>
<dbReference type="Proteomes" id="UP001203136">
    <property type="component" value="Unassembled WGS sequence"/>
</dbReference>
<dbReference type="GO" id="GO:0003723">
    <property type="term" value="F:RNA binding"/>
    <property type="evidence" value="ECO:0007669"/>
    <property type="project" value="UniProtKB-UniRule"/>
</dbReference>
<dbReference type="Pfam" id="PF13636">
    <property type="entry name" value="Methyltranf_PUA"/>
    <property type="match status" value="1"/>
</dbReference>
<dbReference type="PANTHER" id="PTHR22807">
    <property type="entry name" value="NOP2 YEAST -RELATED NOL1/NOP2/FMU SUN DOMAIN-CONTAINING"/>
    <property type="match status" value="1"/>
</dbReference>
<keyword evidence="2 6" id="KW-0489">Methyltransferase</keyword>
<evidence type="ECO:0000256" key="1">
    <source>
        <dbReference type="ARBA" id="ARBA00022490"/>
    </source>
</evidence>
<accession>A0AAW5F1I9</accession>
<dbReference type="Pfam" id="PF01189">
    <property type="entry name" value="Methyltr_RsmB-F"/>
    <property type="match status" value="1"/>
</dbReference>
<dbReference type="InterPro" id="IPR023267">
    <property type="entry name" value="RCMT"/>
</dbReference>
<dbReference type="CDD" id="cd21147">
    <property type="entry name" value="RsmF_methylt_CTD1"/>
    <property type="match status" value="1"/>
</dbReference>
<organism evidence="8 9">
    <name type="scientific">Clostridium symbiosum</name>
    <name type="common">Bacteroides symbiosus</name>
    <dbReference type="NCBI Taxonomy" id="1512"/>
    <lineage>
        <taxon>Bacteria</taxon>
        <taxon>Bacillati</taxon>
        <taxon>Bacillota</taxon>
        <taxon>Clostridia</taxon>
        <taxon>Lachnospirales</taxon>
        <taxon>Lachnospiraceae</taxon>
        <taxon>Otoolea</taxon>
    </lineage>
</organism>
<evidence type="ECO:0000256" key="2">
    <source>
        <dbReference type="ARBA" id="ARBA00022603"/>
    </source>
</evidence>
<gene>
    <name evidence="8" type="ORF">K5I21_05435</name>
</gene>
<feature type="binding site" evidence="6">
    <location>
        <position position="133"/>
    </location>
    <ligand>
        <name>S-adenosyl-L-methionine</name>
        <dbReference type="ChEBI" id="CHEBI:59789"/>
    </ligand>
</feature>
<comment type="similarity">
    <text evidence="6">Belongs to the class I-like SAM-binding methyltransferase superfamily. RsmB/NOP family.</text>
</comment>
<dbReference type="PROSITE" id="PS51686">
    <property type="entry name" value="SAM_MT_RSMB_NOP"/>
    <property type="match status" value="1"/>
</dbReference>
<dbReference type="InterPro" id="IPR031340">
    <property type="entry name" value="RsmF_methylt_CI"/>
</dbReference>
<dbReference type="InterPro" id="IPR049560">
    <property type="entry name" value="MeTrfase_RsmB-F_NOP2_cat"/>
</dbReference>
<dbReference type="Gene3D" id="2.30.130.60">
    <property type="match status" value="1"/>
</dbReference>
<dbReference type="InterPro" id="IPR011023">
    <property type="entry name" value="Nop2p"/>
</dbReference>
<evidence type="ECO:0000313" key="9">
    <source>
        <dbReference type="Proteomes" id="UP001203136"/>
    </source>
</evidence>
<feature type="domain" description="SAM-dependent MTase RsmB/NOP-type" evidence="7">
    <location>
        <begin position="22"/>
        <end position="302"/>
    </location>
</feature>
<feature type="binding site" evidence="6">
    <location>
        <begin position="109"/>
        <end position="115"/>
    </location>
    <ligand>
        <name>S-adenosyl-L-methionine</name>
        <dbReference type="ChEBI" id="CHEBI:59789"/>
    </ligand>
</feature>
<evidence type="ECO:0000256" key="4">
    <source>
        <dbReference type="ARBA" id="ARBA00022691"/>
    </source>
</evidence>
<protein>
    <submittedName>
        <fullName evidence="8">RsmF rRNA methyltransferase first C-terminal domain-containing protein</fullName>
    </submittedName>
</protein>
<dbReference type="GO" id="GO:0006396">
    <property type="term" value="P:RNA processing"/>
    <property type="evidence" value="ECO:0007669"/>
    <property type="project" value="InterPro"/>
</dbReference>
<keyword evidence="1" id="KW-0963">Cytoplasm</keyword>
<feature type="active site" description="Nucleophile" evidence="6">
    <location>
        <position position="231"/>
    </location>
</feature>
<dbReference type="Gene3D" id="3.30.70.1170">
    <property type="entry name" value="Sun protein, domain 3"/>
    <property type="match status" value="1"/>
</dbReference>
<dbReference type="InterPro" id="IPR001678">
    <property type="entry name" value="MeTrfase_RsmB-F_NOP2_dom"/>
</dbReference>
<reference evidence="8" key="1">
    <citation type="journal article" date="2022" name="Cell Host Microbe">
        <title>Colonization of the live biotherapeutic product VE303 and modulation of the microbiota and metabolites in healthy volunteers.</title>
        <authorList>
            <person name="Dsouza M."/>
            <person name="Menon R."/>
            <person name="Crossette E."/>
            <person name="Bhattarai S.K."/>
            <person name="Schneider J."/>
            <person name="Kim Y.G."/>
            <person name="Reddy S."/>
            <person name="Caballero S."/>
            <person name="Felix C."/>
            <person name="Cornacchione L."/>
            <person name="Hendrickson J."/>
            <person name="Watson A.R."/>
            <person name="Minot S.S."/>
            <person name="Greenfield N."/>
            <person name="Schopf L."/>
            <person name="Szabady R."/>
            <person name="Patarroyo J."/>
            <person name="Smith W."/>
            <person name="Harrison P."/>
            <person name="Kuijper E.J."/>
            <person name="Kelly C.P."/>
            <person name="Olle B."/>
            <person name="Bobilev D."/>
            <person name="Silber J.L."/>
            <person name="Bucci V."/>
            <person name="Roberts B."/>
            <person name="Faith J."/>
            <person name="Norman J.M."/>
        </authorList>
    </citation>
    <scope>NUCLEOTIDE SEQUENCE</scope>
    <source>
        <strain evidence="8">VE303-04</strain>
    </source>
</reference>
<dbReference type="GO" id="GO:0008757">
    <property type="term" value="F:S-adenosylmethionine-dependent methyltransferase activity"/>
    <property type="evidence" value="ECO:0007669"/>
    <property type="project" value="InterPro"/>
</dbReference>
<dbReference type="RefSeq" id="WP_024739294.1">
    <property type="nucleotide sequence ID" value="NZ_JAINVB010000001.1"/>
</dbReference>
<dbReference type="CDD" id="cd02440">
    <property type="entry name" value="AdoMet_MTases"/>
    <property type="match status" value="1"/>
</dbReference>
<evidence type="ECO:0000256" key="6">
    <source>
        <dbReference type="PROSITE-ProRule" id="PRU01023"/>
    </source>
</evidence>
<dbReference type="GO" id="GO:0008173">
    <property type="term" value="F:RNA methyltransferase activity"/>
    <property type="evidence" value="ECO:0007669"/>
    <property type="project" value="InterPro"/>
</dbReference>
<keyword evidence="4 6" id="KW-0949">S-adenosyl-L-methionine</keyword>
<name>A0AAW5F1I9_CLOSY</name>
<dbReference type="SUPFAM" id="SSF53335">
    <property type="entry name" value="S-adenosyl-L-methionine-dependent methyltransferases"/>
    <property type="match status" value="1"/>
</dbReference>
<dbReference type="AlphaFoldDB" id="A0AAW5F1I9"/>
<dbReference type="EMBL" id="JAINVB010000001">
    <property type="protein sequence ID" value="MCK0085318.1"/>
    <property type="molecule type" value="Genomic_DNA"/>
</dbReference>
<dbReference type="Pfam" id="PF17125">
    <property type="entry name" value="Methyltr_RsmF_N"/>
    <property type="match status" value="1"/>
</dbReference>